<dbReference type="PANTHER" id="PTHR43434">
    <property type="entry name" value="PHOSPHOGLYCOLATE PHOSPHATASE"/>
    <property type="match status" value="1"/>
</dbReference>
<comment type="similarity">
    <text evidence="3">Belongs to the HAD-like hydrolase superfamily. CbbY/CbbZ/Gph/YieH family.</text>
</comment>
<dbReference type="EC" id="3.1.3.18" evidence="4"/>
<dbReference type="GO" id="GO:0005829">
    <property type="term" value="C:cytosol"/>
    <property type="evidence" value="ECO:0007669"/>
    <property type="project" value="TreeGrafter"/>
</dbReference>
<dbReference type="EMBL" id="CVQV01000003">
    <property type="protein sequence ID" value="CRK74483.1"/>
    <property type="molecule type" value="Genomic_DNA"/>
</dbReference>
<comment type="pathway">
    <text evidence="2">Organic acid metabolism; glycolate biosynthesis; glycolate from 2-phosphoglycolate: step 1/1.</text>
</comment>
<dbReference type="NCBIfam" id="TIGR01549">
    <property type="entry name" value="HAD-SF-IA-v1"/>
    <property type="match status" value="1"/>
</dbReference>
<dbReference type="Pfam" id="PF00702">
    <property type="entry name" value="Hydrolase"/>
    <property type="match status" value="1"/>
</dbReference>
<evidence type="ECO:0000256" key="2">
    <source>
        <dbReference type="ARBA" id="ARBA00004818"/>
    </source>
</evidence>
<dbReference type="Gene3D" id="1.10.150.240">
    <property type="entry name" value="Putative phosphatase, domain 2"/>
    <property type="match status" value="1"/>
</dbReference>
<dbReference type="SFLD" id="SFLDS00003">
    <property type="entry name" value="Haloacid_Dehalogenase"/>
    <property type="match status" value="1"/>
</dbReference>
<keyword evidence="6" id="KW-1185">Reference proteome</keyword>
<evidence type="ECO:0000313" key="6">
    <source>
        <dbReference type="Proteomes" id="UP000048949"/>
    </source>
</evidence>
<accession>A0A0U1NJ33</accession>
<dbReference type="InterPro" id="IPR036412">
    <property type="entry name" value="HAD-like_sf"/>
</dbReference>
<dbReference type="SUPFAM" id="SSF56784">
    <property type="entry name" value="HAD-like"/>
    <property type="match status" value="1"/>
</dbReference>
<evidence type="ECO:0000256" key="3">
    <source>
        <dbReference type="ARBA" id="ARBA00006171"/>
    </source>
</evidence>
<dbReference type="GO" id="GO:0008967">
    <property type="term" value="F:phosphoglycolate phosphatase activity"/>
    <property type="evidence" value="ECO:0007669"/>
    <property type="project" value="UniProtKB-EC"/>
</dbReference>
<dbReference type="Proteomes" id="UP000048949">
    <property type="component" value="Unassembled WGS sequence"/>
</dbReference>
<dbReference type="RefSeq" id="WP_048597789.1">
    <property type="nucleotide sequence ID" value="NZ_CBFHGK010000001.1"/>
</dbReference>
<organism evidence="5 6">
    <name type="scientific">Nereida ignava</name>
    <dbReference type="NCBI Taxonomy" id="282199"/>
    <lineage>
        <taxon>Bacteria</taxon>
        <taxon>Pseudomonadati</taxon>
        <taxon>Pseudomonadota</taxon>
        <taxon>Alphaproteobacteria</taxon>
        <taxon>Rhodobacterales</taxon>
        <taxon>Roseobacteraceae</taxon>
        <taxon>Nereida</taxon>
    </lineage>
</organism>
<dbReference type="SFLD" id="SFLDG01129">
    <property type="entry name" value="C1.5:_HAD__Beta-PGM__Phosphata"/>
    <property type="match status" value="1"/>
</dbReference>
<name>A0A0U1NJ33_9RHOB</name>
<dbReference type="GO" id="GO:0006281">
    <property type="term" value="P:DNA repair"/>
    <property type="evidence" value="ECO:0007669"/>
    <property type="project" value="TreeGrafter"/>
</dbReference>
<dbReference type="InterPro" id="IPR023214">
    <property type="entry name" value="HAD_sf"/>
</dbReference>
<keyword evidence="5" id="KW-0378">Hydrolase</keyword>
<evidence type="ECO:0000313" key="5">
    <source>
        <dbReference type="EMBL" id="CRK74483.1"/>
    </source>
</evidence>
<evidence type="ECO:0000256" key="1">
    <source>
        <dbReference type="ARBA" id="ARBA00000830"/>
    </source>
</evidence>
<gene>
    <name evidence="5" type="primary">gph_1</name>
    <name evidence="5" type="ORF">NIG5292_00514</name>
</gene>
<evidence type="ECO:0000256" key="4">
    <source>
        <dbReference type="ARBA" id="ARBA00013078"/>
    </source>
</evidence>
<dbReference type="InterPro" id="IPR023198">
    <property type="entry name" value="PGP-like_dom2"/>
</dbReference>
<dbReference type="InterPro" id="IPR006439">
    <property type="entry name" value="HAD-SF_hydro_IA"/>
</dbReference>
<dbReference type="OrthoDB" id="9797743at2"/>
<dbReference type="AlphaFoldDB" id="A0A0U1NJ33"/>
<dbReference type="InterPro" id="IPR050155">
    <property type="entry name" value="HAD-like_hydrolase_sf"/>
</dbReference>
<protein>
    <recommendedName>
        <fullName evidence="4">phosphoglycolate phosphatase</fullName>
        <ecNumber evidence="4">3.1.3.18</ecNumber>
    </recommendedName>
</protein>
<sequence length="238" mass="25122">MDLSHIRGIVFDKDGTLFGFNATWTVWAKTFLTDLAKGNLQIATDLGQAIGYDFEAEAFLPTSVAIAGTPEDIADALLPHVPDRSKKDLIWVMNVAASEAPQAEVTPLAAFLSKLRDRGLMLGVATNDAEMPARTHLRSANIEGQFAFIAGSDSGFGGKPSAGQLQAFCQQVGLTPDEVLMVGDSSHDIAAGRALGCLTCGVLTGLAARKDLEQIADFVLPDISHLLVALGKGIEADQ</sequence>
<reference evidence="5 6" key="1">
    <citation type="submission" date="2015-04" db="EMBL/GenBank/DDBJ databases">
        <authorList>
            <person name="Syromyatnikov M.Y."/>
            <person name="Popov V.N."/>
        </authorList>
    </citation>
    <scope>NUCLEOTIDE SEQUENCE [LARGE SCALE GENOMIC DNA]</scope>
    <source>
        <strain evidence="5 6">CECT 5292</strain>
    </source>
</reference>
<dbReference type="Gene3D" id="3.40.50.1000">
    <property type="entry name" value="HAD superfamily/HAD-like"/>
    <property type="match status" value="1"/>
</dbReference>
<dbReference type="PANTHER" id="PTHR43434:SF1">
    <property type="entry name" value="PHOSPHOGLYCOLATE PHOSPHATASE"/>
    <property type="match status" value="1"/>
</dbReference>
<comment type="catalytic activity">
    <reaction evidence="1">
        <text>2-phosphoglycolate + H2O = glycolate + phosphate</text>
        <dbReference type="Rhea" id="RHEA:14369"/>
        <dbReference type="ChEBI" id="CHEBI:15377"/>
        <dbReference type="ChEBI" id="CHEBI:29805"/>
        <dbReference type="ChEBI" id="CHEBI:43474"/>
        <dbReference type="ChEBI" id="CHEBI:58033"/>
        <dbReference type="EC" id="3.1.3.18"/>
    </reaction>
</comment>
<dbReference type="STRING" id="282199.GCA_001049735_00514"/>
<proteinExistence type="inferred from homology"/>